<dbReference type="SUPFAM" id="SSF48403">
    <property type="entry name" value="Ankyrin repeat"/>
    <property type="match status" value="1"/>
</dbReference>
<comment type="subcellular location">
    <subcellularLocation>
        <location evidence="1">Target cell membrane</location>
    </subcellularLocation>
</comment>
<keyword evidence="5" id="KW-0800">Toxin</keyword>
<organism evidence="9 10">
    <name type="scientific">Limulus polyphemus</name>
    <name type="common">Atlantic horseshoe crab</name>
    <dbReference type="NCBI Taxonomy" id="6850"/>
    <lineage>
        <taxon>Eukaryota</taxon>
        <taxon>Metazoa</taxon>
        <taxon>Ecdysozoa</taxon>
        <taxon>Arthropoda</taxon>
        <taxon>Chelicerata</taxon>
        <taxon>Merostomata</taxon>
        <taxon>Xiphosura</taxon>
        <taxon>Limulidae</taxon>
        <taxon>Limulus</taxon>
    </lineage>
</organism>
<feature type="repeat" description="ANK" evidence="8">
    <location>
        <begin position="55"/>
        <end position="87"/>
    </location>
</feature>
<feature type="repeat" description="ANK" evidence="8">
    <location>
        <begin position="154"/>
        <end position="186"/>
    </location>
</feature>
<keyword evidence="5" id="KW-0528">Neurotoxin</keyword>
<dbReference type="GeneID" id="106473649"/>
<dbReference type="Gene3D" id="1.25.40.20">
    <property type="entry name" value="Ankyrin repeat-containing domain"/>
    <property type="match status" value="3"/>
</dbReference>
<feature type="repeat" description="ANK" evidence="8">
    <location>
        <begin position="224"/>
        <end position="256"/>
    </location>
</feature>
<keyword evidence="4" id="KW-0677">Repeat</keyword>
<evidence type="ECO:0000313" key="10">
    <source>
        <dbReference type="RefSeq" id="XP_022257761.1"/>
    </source>
</evidence>
<dbReference type="Pfam" id="PF12796">
    <property type="entry name" value="Ank_2"/>
    <property type="match status" value="2"/>
</dbReference>
<dbReference type="PANTHER" id="PTHR24171">
    <property type="entry name" value="ANKYRIN REPEAT DOMAIN-CONTAINING PROTEIN 39-RELATED"/>
    <property type="match status" value="1"/>
</dbReference>
<evidence type="ECO:0000256" key="1">
    <source>
        <dbReference type="ARBA" id="ARBA00004175"/>
    </source>
</evidence>
<keyword evidence="2" id="KW-0268">Exocytosis</keyword>
<accession>A0ABM1TPF5</accession>
<dbReference type="SMART" id="SM00248">
    <property type="entry name" value="ANK"/>
    <property type="match status" value="9"/>
</dbReference>
<proteinExistence type="predicted"/>
<evidence type="ECO:0000256" key="6">
    <source>
        <dbReference type="ARBA" id="ARBA00023043"/>
    </source>
</evidence>
<dbReference type="InterPro" id="IPR036770">
    <property type="entry name" value="Ankyrin_rpt-contain_sf"/>
</dbReference>
<dbReference type="Proteomes" id="UP000694941">
    <property type="component" value="Unplaced"/>
</dbReference>
<reference evidence="10" key="1">
    <citation type="submission" date="2025-08" db="UniProtKB">
        <authorList>
            <consortium name="RefSeq"/>
        </authorList>
    </citation>
    <scope>IDENTIFICATION</scope>
    <source>
        <tissue evidence="10">Muscle</tissue>
    </source>
</reference>
<evidence type="ECO:0000256" key="4">
    <source>
        <dbReference type="ARBA" id="ARBA00022737"/>
    </source>
</evidence>
<keyword evidence="7" id="KW-0472">Membrane</keyword>
<feature type="repeat" description="ANK" evidence="8">
    <location>
        <begin position="121"/>
        <end position="153"/>
    </location>
</feature>
<dbReference type="PROSITE" id="PS50088">
    <property type="entry name" value="ANK_REPEAT"/>
    <property type="match status" value="7"/>
</dbReference>
<keyword evidence="9" id="KW-1185">Reference proteome</keyword>
<feature type="repeat" description="ANK" evidence="8">
    <location>
        <begin position="88"/>
        <end position="120"/>
    </location>
</feature>
<dbReference type="PROSITE" id="PS50297">
    <property type="entry name" value="ANK_REP_REGION"/>
    <property type="match status" value="7"/>
</dbReference>
<evidence type="ECO:0000256" key="8">
    <source>
        <dbReference type="PROSITE-ProRule" id="PRU00023"/>
    </source>
</evidence>
<evidence type="ECO:0000256" key="3">
    <source>
        <dbReference type="ARBA" id="ARBA00022537"/>
    </source>
</evidence>
<evidence type="ECO:0000256" key="2">
    <source>
        <dbReference type="ARBA" id="ARBA00022483"/>
    </source>
</evidence>
<sequence>MPFQGLAATGFTYFDFQNEAFLSSQLHLLALKGNIENIRKVIQSGKVYVDTQDQEGTTALILACANNNFECAKELLKHGANPAARRVTGTSALYCAAQGGYLDIVNLLLELGAPVNVANWDGGTPLMVASQCNHSDVVKELVAHGGNIEAKMLDKATPLFVAAQNGHTETVSLLVSLGAYVDAKRTDGATPLWIACQMGHYGVVEKLIAHNAQIDCVNEFISQDGATPLFKASHKGYLELVELLVRNGASLGLLKNGESCLHAAALFDHLKVVKFLISAGADPDLRSQDGVTPLELAQEAQNAQVVNYLKRFSKERKLPDVQRSS</sequence>
<keyword evidence="3" id="KW-1052">Target cell membrane</keyword>
<evidence type="ECO:0000256" key="5">
    <source>
        <dbReference type="ARBA" id="ARBA00023028"/>
    </source>
</evidence>
<dbReference type="PRINTS" id="PR01415">
    <property type="entry name" value="ANKYRIN"/>
</dbReference>
<feature type="repeat" description="ANK" evidence="8">
    <location>
        <begin position="187"/>
        <end position="219"/>
    </location>
</feature>
<gene>
    <name evidence="10" type="primary">LOC106473649</name>
</gene>
<name>A0ABM1TPF5_LIMPO</name>
<dbReference type="InterPro" id="IPR002110">
    <property type="entry name" value="Ankyrin_rpt"/>
</dbReference>
<keyword evidence="6 8" id="KW-0040">ANK repeat</keyword>
<evidence type="ECO:0000313" key="9">
    <source>
        <dbReference type="Proteomes" id="UP000694941"/>
    </source>
</evidence>
<dbReference type="RefSeq" id="XP_022257761.1">
    <property type="nucleotide sequence ID" value="XM_022402053.1"/>
</dbReference>
<protein>
    <submittedName>
        <fullName evidence="10">Ankyrin repeat domain-containing protein 29-like isoform X1</fullName>
    </submittedName>
</protein>
<keyword evidence="5" id="KW-0638">Presynaptic neurotoxin</keyword>
<keyword evidence="7" id="KW-1053">Target membrane</keyword>
<feature type="repeat" description="ANK" evidence="8">
    <location>
        <begin position="256"/>
        <end position="288"/>
    </location>
</feature>
<dbReference type="Pfam" id="PF13637">
    <property type="entry name" value="Ank_4"/>
    <property type="match status" value="1"/>
</dbReference>
<evidence type="ECO:0000256" key="7">
    <source>
        <dbReference type="ARBA" id="ARBA00023298"/>
    </source>
</evidence>